<dbReference type="HAMAP" id="MF_00323">
    <property type="entry name" value="Ferrochelatase"/>
    <property type="match status" value="1"/>
</dbReference>
<feature type="binding site" evidence="9">
    <location>
        <position position="290"/>
    </location>
    <ligand>
        <name>Fe(2+)</name>
        <dbReference type="ChEBI" id="CHEBI:29033"/>
    </ligand>
</feature>
<dbReference type="Pfam" id="PF00762">
    <property type="entry name" value="Ferrochelatase"/>
    <property type="match status" value="1"/>
</dbReference>
<keyword evidence="7 9" id="KW-0627">Porphyrin biosynthesis</keyword>
<sequence>MSFQAAPPLPHGSPSRVGVLLVNLGTPDAPTPQALRRYLAEFLSDPRVVELPALLWKPILHGIILRTRPAKSARKYASVWTAEGSPLWVWTQRQAALLQGYLGESGCPVLVEPAMRYGQPSVASGLDALRRAGAQRILILPAYPQYSGATTGSVFDAVTRWGRETRWVPELRFVHQYHDDPGYIEALAASVRRHWQRQGGPGYLLMSFHGMPERTLHLGDPYHCHCHKTARLLAEALQLQRDQFGVSFQSRFGKARWLEPATEPTLEALARQGRERVDVICPGFAADCLETLEEIEQEGRAAFLAAGGKDFHYVPCLNDDPQGMRALTGLVQRHLSGWTLTDDPGAREASRLRALDAGATR</sequence>
<dbReference type="GO" id="GO:0006783">
    <property type="term" value="P:heme biosynthetic process"/>
    <property type="evidence" value="ECO:0007669"/>
    <property type="project" value="UniProtKB-UniRule"/>
</dbReference>
<evidence type="ECO:0000256" key="8">
    <source>
        <dbReference type="ARBA" id="ARBA00024536"/>
    </source>
</evidence>
<comment type="catalytic activity">
    <reaction evidence="8">
        <text>Fe-coproporphyrin III + 2 H(+) = coproporphyrin III + Fe(2+)</text>
        <dbReference type="Rhea" id="RHEA:49572"/>
        <dbReference type="ChEBI" id="CHEBI:15378"/>
        <dbReference type="ChEBI" id="CHEBI:29033"/>
        <dbReference type="ChEBI" id="CHEBI:68438"/>
        <dbReference type="ChEBI" id="CHEBI:131725"/>
        <dbReference type="EC" id="4.99.1.9"/>
    </reaction>
    <physiologicalReaction direction="right-to-left" evidence="8">
        <dbReference type="Rhea" id="RHEA:49574"/>
    </physiologicalReaction>
</comment>
<proteinExistence type="inferred from homology"/>
<dbReference type="Proteomes" id="UP000484255">
    <property type="component" value="Unassembled WGS sequence"/>
</dbReference>
<comment type="caution">
    <text evidence="11">The sequence shown here is derived from an EMBL/GenBank/DDBJ whole genome shotgun (WGS) entry which is preliminary data.</text>
</comment>
<evidence type="ECO:0000256" key="7">
    <source>
        <dbReference type="ARBA" id="ARBA00023244"/>
    </source>
</evidence>
<dbReference type="CDD" id="cd00419">
    <property type="entry name" value="Ferrochelatase_C"/>
    <property type="match status" value="1"/>
</dbReference>
<dbReference type="EC" id="4.98.1.1" evidence="9 10"/>
<comment type="subcellular location">
    <subcellularLocation>
        <location evidence="9 10">Cytoplasm</location>
    </subcellularLocation>
</comment>
<comment type="catalytic activity">
    <reaction evidence="9 10">
        <text>heme b + 2 H(+) = protoporphyrin IX + Fe(2+)</text>
        <dbReference type="Rhea" id="RHEA:22584"/>
        <dbReference type="ChEBI" id="CHEBI:15378"/>
        <dbReference type="ChEBI" id="CHEBI:29033"/>
        <dbReference type="ChEBI" id="CHEBI:57306"/>
        <dbReference type="ChEBI" id="CHEBI:60344"/>
        <dbReference type="EC" id="4.98.1.1"/>
    </reaction>
</comment>
<evidence type="ECO:0000313" key="12">
    <source>
        <dbReference type="Proteomes" id="UP000484255"/>
    </source>
</evidence>
<evidence type="ECO:0000256" key="3">
    <source>
        <dbReference type="ARBA" id="ARBA00022723"/>
    </source>
</evidence>
<dbReference type="GO" id="GO:0004325">
    <property type="term" value="F:ferrochelatase activity"/>
    <property type="evidence" value="ECO:0007669"/>
    <property type="project" value="UniProtKB-UniRule"/>
</dbReference>
<dbReference type="InterPro" id="IPR033659">
    <property type="entry name" value="Ferrochelatase_N"/>
</dbReference>
<evidence type="ECO:0000256" key="2">
    <source>
        <dbReference type="ARBA" id="ARBA00022490"/>
    </source>
</evidence>
<protein>
    <recommendedName>
        <fullName evidence="9 10">Ferrochelatase</fullName>
        <ecNumber evidence="9 10">4.98.1.1</ecNumber>
    </recommendedName>
    <alternativeName>
        <fullName evidence="9">Heme synthase</fullName>
    </alternativeName>
    <alternativeName>
        <fullName evidence="9">Protoheme ferro-lyase</fullName>
    </alternativeName>
</protein>
<dbReference type="UniPathway" id="UPA00252">
    <property type="reaction ID" value="UER00325"/>
</dbReference>
<comment type="pathway">
    <text evidence="9 10">Porphyrin-containing compound metabolism; protoheme biosynthesis; protoheme from protoporphyrin-IX: step 1/1.</text>
</comment>
<keyword evidence="2 9" id="KW-0963">Cytoplasm</keyword>
<feature type="binding site" evidence="9">
    <location>
        <position position="209"/>
    </location>
    <ligand>
        <name>Fe(2+)</name>
        <dbReference type="ChEBI" id="CHEBI:29033"/>
    </ligand>
</feature>
<dbReference type="InterPro" id="IPR019772">
    <property type="entry name" value="Ferrochelatase_AS"/>
</dbReference>
<dbReference type="EMBL" id="JAAGOH010000004">
    <property type="protein sequence ID" value="NDY90558.1"/>
    <property type="molecule type" value="Genomic_DNA"/>
</dbReference>
<dbReference type="PANTHER" id="PTHR11108">
    <property type="entry name" value="FERROCHELATASE"/>
    <property type="match status" value="1"/>
</dbReference>
<comment type="function">
    <text evidence="9 10">Catalyzes the ferrous insertion into protoporphyrin IX.</text>
</comment>
<comment type="similarity">
    <text evidence="1 9 10">Belongs to the ferrochelatase family.</text>
</comment>
<evidence type="ECO:0000256" key="6">
    <source>
        <dbReference type="ARBA" id="ARBA00023239"/>
    </source>
</evidence>
<dbReference type="PROSITE" id="PS00534">
    <property type="entry name" value="FERROCHELATASE"/>
    <property type="match status" value="1"/>
</dbReference>
<keyword evidence="6 9" id="KW-0456">Lyase</keyword>
<dbReference type="GO" id="GO:0005737">
    <property type="term" value="C:cytoplasm"/>
    <property type="evidence" value="ECO:0007669"/>
    <property type="project" value="UniProtKB-SubCell"/>
</dbReference>
<dbReference type="GO" id="GO:0046872">
    <property type="term" value="F:metal ion binding"/>
    <property type="evidence" value="ECO:0007669"/>
    <property type="project" value="UniProtKB-KW"/>
</dbReference>
<gene>
    <name evidence="9" type="primary">hemH</name>
    <name evidence="11" type="ORF">G3A44_05015</name>
</gene>
<dbReference type="InterPro" id="IPR001015">
    <property type="entry name" value="Ferrochelatase"/>
</dbReference>
<accession>A0A7C9THP6</accession>
<dbReference type="AlphaFoldDB" id="A0A7C9THP6"/>
<evidence type="ECO:0000256" key="5">
    <source>
        <dbReference type="ARBA" id="ARBA00023133"/>
    </source>
</evidence>
<keyword evidence="4 9" id="KW-0408">Iron</keyword>
<keyword evidence="3 9" id="KW-0479">Metal-binding</keyword>
<name>A0A7C9THP6_9BURK</name>
<keyword evidence="5 9" id="KW-0350">Heme biosynthesis</keyword>
<dbReference type="CDD" id="cd03411">
    <property type="entry name" value="Ferrochelatase_N"/>
    <property type="match status" value="1"/>
</dbReference>
<evidence type="ECO:0000256" key="10">
    <source>
        <dbReference type="RuleBase" id="RU000607"/>
    </source>
</evidence>
<keyword evidence="12" id="KW-1185">Reference proteome</keyword>
<dbReference type="RefSeq" id="WP_163456416.1">
    <property type="nucleotide sequence ID" value="NZ_JAAGOH010000004.1"/>
</dbReference>
<dbReference type="NCBIfam" id="TIGR00109">
    <property type="entry name" value="hemH"/>
    <property type="match status" value="1"/>
</dbReference>
<organism evidence="11 12">
    <name type="scientific">Ideonella livida</name>
    <dbReference type="NCBI Taxonomy" id="2707176"/>
    <lineage>
        <taxon>Bacteria</taxon>
        <taxon>Pseudomonadati</taxon>
        <taxon>Pseudomonadota</taxon>
        <taxon>Betaproteobacteria</taxon>
        <taxon>Burkholderiales</taxon>
        <taxon>Sphaerotilaceae</taxon>
        <taxon>Ideonella</taxon>
    </lineage>
</organism>
<evidence type="ECO:0000256" key="4">
    <source>
        <dbReference type="ARBA" id="ARBA00023004"/>
    </source>
</evidence>
<dbReference type="Gene3D" id="3.40.50.1400">
    <property type="match status" value="2"/>
</dbReference>
<dbReference type="SUPFAM" id="SSF53800">
    <property type="entry name" value="Chelatase"/>
    <property type="match status" value="1"/>
</dbReference>
<dbReference type="PANTHER" id="PTHR11108:SF1">
    <property type="entry name" value="FERROCHELATASE, MITOCHONDRIAL"/>
    <property type="match status" value="1"/>
</dbReference>
<dbReference type="InterPro" id="IPR033644">
    <property type="entry name" value="Ferrochelatase_C"/>
</dbReference>
<evidence type="ECO:0000256" key="1">
    <source>
        <dbReference type="ARBA" id="ARBA00007718"/>
    </source>
</evidence>
<reference evidence="11 12" key="1">
    <citation type="submission" date="2020-02" db="EMBL/GenBank/DDBJ databases">
        <title>Ideonella bacterium strain TBM-1.</title>
        <authorList>
            <person name="Chen W.-M."/>
        </authorList>
    </citation>
    <scope>NUCLEOTIDE SEQUENCE [LARGE SCALE GENOMIC DNA]</scope>
    <source>
        <strain evidence="11 12">TBM-1</strain>
    </source>
</reference>
<evidence type="ECO:0000256" key="9">
    <source>
        <dbReference type="HAMAP-Rule" id="MF_00323"/>
    </source>
</evidence>
<dbReference type="FunFam" id="3.40.50.1400:FF:000002">
    <property type="entry name" value="Ferrochelatase"/>
    <property type="match status" value="1"/>
</dbReference>
<evidence type="ECO:0000313" key="11">
    <source>
        <dbReference type="EMBL" id="NDY90558.1"/>
    </source>
</evidence>